<dbReference type="EMBL" id="JAEMHK010000002">
    <property type="protein sequence ID" value="MBJ6799327.1"/>
    <property type="molecule type" value="Genomic_DNA"/>
</dbReference>
<name>A0ABS0YPD3_9BACT</name>
<keyword evidence="4" id="KW-1185">Reference proteome</keyword>
<sequence length="799" mass="88661">MNTCTPLPITLPPHIIQLKSQRPELFSIDDFIAGIASFSQKPDHTLSTTMSRTLRTAQELVKRGISIIPLEPRGKKPRIRWTDFQSRLATQEELTHWFADGRNNIGIVTGKISGLVVVDFDTNEAIEMAKIKNFPKTALVKTGRGYHAYCRYREGVRNFQKRDDLPGIDLRGDGGFVVAPPSIHASGAVYTWVPNRSIGDLPLADLPGWIYASKPADKAAITDLLKGVSEGGRNNAVTRVAGSVISKGYNLAEAIRFCLTWNTTSCKPPLTEDEVTITVKSIYAAHIRNNGERTAIREPITWNEPPSPLPDGLPPVKALDPANIPVPLQGWLVDIADRMQIPPDFSAAAAVVALGSIIGRGCGIQPKRHDDWLVVPNIWGAVVGRPSLMKTPAISEAQRHLVRLEAEARETYQDAARSFEIQSEIIKITRNTIMEEIKKAVKAKSNDAIEAARQKLAALESQVPKRRRYQTQDGTTEKIGELLNENPNGLLVNRDELIGWFRSLDKNGREGDRSFYLEAWNGNRPFTYDRIGRGTLDIPALCVSVFGAITPGPLSDYVYQANRGGMGDDGLLQRFQVFVWPDAPSAWKNVDRFPDTKEKDRAREIFKRLARGIPGIDTKEEGSIPSLHFSPGGQEVFDKWRLALETRLRGDHGLHPAMESHLAKYRKLMPSLALIFHLVAVADGEMQGPVSEVSAVLAVRWCEYLESHAMRIYGAATPPGMDAAREIVKHIKRGAIKDGAKIREIWRPQWSRLTTSDQVKAGLDVLCQYDWLAVEKSCTSEHGGRPSEIIRINPLIKAG</sequence>
<dbReference type="Gene3D" id="3.30.720.160">
    <property type="entry name" value="Bifunctional DNA primase/polymerase, N-terminal"/>
    <property type="match status" value="1"/>
</dbReference>
<feature type="domain" description="DNA primase/polymerase bifunctional N-terminal" evidence="2">
    <location>
        <begin position="57"/>
        <end position="210"/>
    </location>
</feature>
<dbReference type="Pfam" id="PF08708">
    <property type="entry name" value="PriCT_1"/>
    <property type="match status" value="1"/>
</dbReference>
<evidence type="ECO:0000259" key="1">
    <source>
        <dbReference type="SMART" id="SM00942"/>
    </source>
</evidence>
<evidence type="ECO:0000313" key="3">
    <source>
        <dbReference type="EMBL" id="MBJ6799327.1"/>
    </source>
</evidence>
<dbReference type="InterPro" id="IPR025048">
    <property type="entry name" value="DUF3987"/>
</dbReference>
<protein>
    <submittedName>
        <fullName evidence="3">DUF3987 domain-containing protein</fullName>
    </submittedName>
</protein>
<proteinExistence type="predicted"/>
<dbReference type="Pfam" id="PF09250">
    <property type="entry name" value="Prim-Pol"/>
    <property type="match status" value="1"/>
</dbReference>
<dbReference type="SUPFAM" id="SSF56747">
    <property type="entry name" value="Prim-pol domain"/>
    <property type="match status" value="1"/>
</dbReference>
<dbReference type="RefSeq" id="WP_199393836.1">
    <property type="nucleotide sequence ID" value="NZ_JAEMHK010000002.1"/>
</dbReference>
<dbReference type="CDD" id="cd04859">
    <property type="entry name" value="Prim_Pol"/>
    <property type="match status" value="1"/>
</dbReference>
<dbReference type="InterPro" id="IPR015330">
    <property type="entry name" value="DNA_primase/pol_bifunc_N"/>
</dbReference>
<feature type="domain" description="Primase C-terminal 1" evidence="1">
    <location>
        <begin position="223"/>
        <end position="288"/>
    </location>
</feature>
<comment type="caution">
    <text evidence="3">The sequence shown here is derived from an EMBL/GenBank/DDBJ whole genome shotgun (WGS) entry which is preliminary data.</text>
</comment>
<dbReference type="SMART" id="SM00942">
    <property type="entry name" value="PriCT_1"/>
    <property type="match status" value="1"/>
</dbReference>
<evidence type="ECO:0000313" key="4">
    <source>
        <dbReference type="Proteomes" id="UP000641025"/>
    </source>
</evidence>
<accession>A0ABS0YPD3</accession>
<reference evidence="3 4" key="1">
    <citation type="submission" date="2020-12" db="EMBL/GenBank/DDBJ databases">
        <title>Geomonas sp. Red259, isolated from paddy soil.</title>
        <authorList>
            <person name="Xu Z."/>
            <person name="Zhang Z."/>
            <person name="Masuda Y."/>
            <person name="Itoh H."/>
            <person name="Senoo K."/>
        </authorList>
    </citation>
    <scope>NUCLEOTIDE SEQUENCE [LARGE SCALE GENOMIC DNA]</scope>
    <source>
        <strain evidence="3 4">Red259</strain>
    </source>
</reference>
<dbReference type="Pfam" id="PF13148">
    <property type="entry name" value="DUF3987"/>
    <property type="match status" value="1"/>
</dbReference>
<dbReference type="Proteomes" id="UP000641025">
    <property type="component" value="Unassembled WGS sequence"/>
</dbReference>
<dbReference type="SMART" id="SM00943">
    <property type="entry name" value="Prim-Pol"/>
    <property type="match status" value="1"/>
</dbReference>
<organism evidence="3 4">
    <name type="scientific">Geomonas propionica</name>
    <dbReference type="NCBI Taxonomy" id="2798582"/>
    <lineage>
        <taxon>Bacteria</taxon>
        <taxon>Pseudomonadati</taxon>
        <taxon>Thermodesulfobacteriota</taxon>
        <taxon>Desulfuromonadia</taxon>
        <taxon>Geobacterales</taxon>
        <taxon>Geobacteraceae</taxon>
        <taxon>Geomonas</taxon>
    </lineage>
</organism>
<evidence type="ECO:0000259" key="2">
    <source>
        <dbReference type="SMART" id="SM00943"/>
    </source>
</evidence>
<dbReference type="InterPro" id="IPR014820">
    <property type="entry name" value="PriCT_1"/>
</dbReference>
<gene>
    <name evidence="3" type="ORF">JFN90_04150</name>
</gene>